<keyword evidence="9" id="KW-0106">Calcium</keyword>
<dbReference type="SUPFAM" id="SSF47672">
    <property type="entry name" value="Transferrin receptor-like dimerisation domain"/>
    <property type="match status" value="1"/>
</dbReference>
<dbReference type="FunFam" id="3.40.630.10:FF:000101">
    <property type="entry name" value="N-acetylated alpha-linked acidic dipeptidase like 1"/>
    <property type="match status" value="1"/>
</dbReference>
<dbReference type="PANTHER" id="PTHR10404">
    <property type="entry name" value="N-ACETYLATED-ALPHA-LINKED ACIDIC DIPEPTIDASE"/>
    <property type="match status" value="1"/>
</dbReference>
<feature type="domain" description="PA" evidence="17">
    <location>
        <begin position="182"/>
        <end position="272"/>
    </location>
</feature>
<feature type="transmembrane region" description="Helical" evidence="16">
    <location>
        <begin position="28"/>
        <end position="49"/>
    </location>
</feature>
<evidence type="ECO:0000256" key="14">
    <source>
        <dbReference type="ARBA" id="ARBA00068168"/>
    </source>
</evidence>
<dbReference type="EMBL" id="HACG01039670">
    <property type="protein sequence ID" value="CEK86535.1"/>
    <property type="molecule type" value="Transcribed_RNA"/>
</dbReference>
<name>A0A0B7B352_9EUPU</name>
<dbReference type="GO" id="GO:0046872">
    <property type="term" value="F:metal ion binding"/>
    <property type="evidence" value="ECO:0007669"/>
    <property type="project" value="UniProtKB-KW"/>
</dbReference>
<evidence type="ECO:0000256" key="5">
    <source>
        <dbReference type="ARBA" id="ARBA00022670"/>
    </source>
</evidence>
<keyword evidence="8" id="KW-0862">Zinc</keyword>
<keyword evidence="4" id="KW-0031">Aminopeptidase</keyword>
<evidence type="ECO:0000256" key="4">
    <source>
        <dbReference type="ARBA" id="ARBA00022438"/>
    </source>
</evidence>
<dbReference type="CDD" id="cd02121">
    <property type="entry name" value="PA_GCPII_like"/>
    <property type="match status" value="1"/>
</dbReference>
<evidence type="ECO:0000259" key="19">
    <source>
        <dbReference type="Pfam" id="PF04389"/>
    </source>
</evidence>
<keyword evidence="7" id="KW-0378">Hydrolase</keyword>
<keyword evidence="16" id="KW-0472">Membrane</keyword>
<keyword evidence="6" id="KW-0479">Metal-binding</keyword>
<gene>
    <name evidence="20" type="primary">ORF154305</name>
</gene>
<dbReference type="GO" id="GO:0004177">
    <property type="term" value="F:aminopeptidase activity"/>
    <property type="evidence" value="ECO:0007669"/>
    <property type="project" value="UniProtKB-KW"/>
</dbReference>
<comment type="function">
    <text evidence="13">Aminopeptidase with broad substrate specificity. Has lower activity with substrates that have Asp or Glu in the P2' position, or Pro in the P3' position. Lacks activity with substrates that have both Pro in the P3' position and Asp or Glu in the P2' position. Lacks carboxypeptidase activity. Lacks dipeptidyl-peptidase IV type activity.</text>
</comment>
<dbReference type="PANTHER" id="PTHR10404:SF77">
    <property type="entry name" value="GLUTAMATE CARBOXYPEPTIDASE 2 HOMOLOG"/>
    <property type="match status" value="1"/>
</dbReference>
<sequence length="758" mass="85220">MMRGFDSIESMNADNELLVKRRRGSKRFVVGAAVIGGLFFLVGILIGYFSHSRDSTSPPEPQPERLNPTQFLLQNVNTSYLQNRLREFTAQPRLAGTEGGNELAKKIHSLWSASGLDDVHITSYNILLSFPNDSEPNKVQIVNKTSADVVFSSLAYEPPLPPDKNKSSVMNFNAYSPAGIASGDLVYVNYGTLEDFEYLTKNLSLDLSGKIVIIRYGKIFRGNKVNNAERYNASAVILYTDPADVNKAFNDTGKDKPYPDSWWMPSTGVQRGTLFGGGENPDTPFYPATDYAVHIDPSKRAMPKIPCQPISYEDATNLLRNLNGPVSPASWKGTLPVDYRIGPGYENTTDLKVEVTVNNFLDTRPIHHVIGIIKGREEPDRYVLLGNHHDAWVYGAVDPQSGGVALSHVVDLFGQLLKLDYRPRRTLIFCSWDAEETGLIGSSEWVKDNLKVLYERSVAYLNVDMSAQGNYTLLASVSPLLQDALYDAAKQVPSPISDYKTLYDLWLARPISNDGDPKEPRVSYSLGAGSDHAKFYQLAGVPCTDIRMFFDSKKYPLSSYPLYHSSYDNSFSYENYQDPGFVYTKALTQFWAVLANNLADSSILPLNVQRYSAAVSKFINDLLNIYRDVWTKNHVNIDALVSAVDNFTVATEYFQSALSAEQDLDKKPYRLRMYNDKMIQLERAFINSEGLPDRPQMKHIIFAPSNFDFYADTFFPGISDTMYNINKGLDQWDRLKQQVYIATFFIQSASRLLYDIGL</sequence>
<dbReference type="GO" id="GO:0016324">
    <property type="term" value="C:apical plasma membrane"/>
    <property type="evidence" value="ECO:0007669"/>
    <property type="project" value="UniProtKB-SubCell"/>
</dbReference>
<evidence type="ECO:0000256" key="7">
    <source>
        <dbReference type="ARBA" id="ARBA00022801"/>
    </source>
</evidence>
<dbReference type="SUPFAM" id="SSF52025">
    <property type="entry name" value="PA domain"/>
    <property type="match status" value="1"/>
</dbReference>
<dbReference type="InterPro" id="IPR003137">
    <property type="entry name" value="PA_domain"/>
</dbReference>
<evidence type="ECO:0000256" key="9">
    <source>
        <dbReference type="ARBA" id="ARBA00022837"/>
    </source>
</evidence>
<dbReference type="CDD" id="cd08022">
    <property type="entry name" value="M28_PSMA_like"/>
    <property type="match status" value="1"/>
</dbReference>
<evidence type="ECO:0000256" key="16">
    <source>
        <dbReference type="SAM" id="Phobius"/>
    </source>
</evidence>
<dbReference type="FunFam" id="3.50.30.30:FF:000045">
    <property type="entry name" value="Predicted protein"/>
    <property type="match status" value="1"/>
</dbReference>
<evidence type="ECO:0000256" key="11">
    <source>
        <dbReference type="ARBA" id="ARBA00023157"/>
    </source>
</evidence>
<dbReference type="Gene3D" id="3.40.630.10">
    <property type="entry name" value="Zn peptidases"/>
    <property type="match status" value="1"/>
</dbReference>
<comment type="subcellular location">
    <subcellularLocation>
        <location evidence="2">Apical cell membrane</location>
    </subcellularLocation>
</comment>
<keyword evidence="11" id="KW-1015">Disulfide bond</keyword>
<evidence type="ECO:0000259" key="17">
    <source>
        <dbReference type="Pfam" id="PF02225"/>
    </source>
</evidence>
<evidence type="ECO:0000256" key="15">
    <source>
        <dbReference type="ARBA" id="ARBA00081462"/>
    </source>
</evidence>
<feature type="domain" description="Transferrin receptor-like dimerisation" evidence="18">
    <location>
        <begin position="636"/>
        <end position="753"/>
    </location>
</feature>
<keyword evidence="16" id="KW-1133">Transmembrane helix</keyword>
<dbReference type="SUPFAM" id="SSF53187">
    <property type="entry name" value="Zn-dependent exopeptidases"/>
    <property type="match status" value="1"/>
</dbReference>
<dbReference type="GO" id="GO:0008237">
    <property type="term" value="F:metallopeptidase activity"/>
    <property type="evidence" value="ECO:0007669"/>
    <property type="project" value="UniProtKB-KW"/>
</dbReference>
<evidence type="ECO:0000256" key="6">
    <source>
        <dbReference type="ARBA" id="ARBA00022723"/>
    </source>
</evidence>
<feature type="domain" description="Peptidase M28" evidence="19">
    <location>
        <begin position="369"/>
        <end position="570"/>
    </location>
</feature>
<evidence type="ECO:0000256" key="2">
    <source>
        <dbReference type="ARBA" id="ARBA00004221"/>
    </source>
</evidence>
<protein>
    <recommendedName>
        <fullName evidence="14">Aminopeptidase NAALADL1</fullName>
    </recommendedName>
    <alternativeName>
        <fullName evidence="15">N-acetylated-alpha-linked acidic dipeptidase-like protein</fullName>
    </alternativeName>
</protein>
<organism evidence="20">
    <name type="scientific">Arion vulgaris</name>
    <dbReference type="NCBI Taxonomy" id="1028688"/>
    <lineage>
        <taxon>Eukaryota</taxon>
        <taxon>Metazoa</taxon>
        <taxon>Spiralia</taxon>
        <taxon>Lophotrochozoa</taxon>
        <taxon>Mollusca</taxon>
        <taxon>Gastropoda</taxon>
        <taxon>Heterobranchia</taxon>
        <taxon>Euthyneura</taxon>
        <taxon>Panpulmonata</taxon>
        <taxon>Eupulmonata</taxon>
        <taxon>Stylommatophora</taxon>
        <taxon>Helicina</taxon>
        <taxon>Arionoidea</taxon>
        <taxon>Arionidae</taxon>
        <taxon>Arion</taxon>
    </lineage>
</organism>
<evidence type="ECO:0000256" key="12">
    <source>
        <dbReference type="ARBA" id="ARBA00023180"/>
    </source>
</evidence>
<dbReference type="AlphaFoldDB" id="A0A0B7B352"/>
<dbReference type="GO" id="GO:0004180">
    <property type="term" value="F:carboxypeptidase activity"/>
    <property type="evidence" value="ECO:0007669"/>
    <property type="project" value="TreeGrafter"/>
</dbReference>
<dbReference type="GO" id="GO:0006508">
    <property type="term" value="P:proteolysis"/>
    <property type="evidence" value="ECO:0007669"/>
    <property type="project" value="UniProtKB-KW"/>
</dbReference>
<dbReference type="Pfam" id="PF04389">
    <property type="entry name" value="Peptidase_M28"/>
    <property type="match status" value="1"/>
</dbReference>
<dbReference type="InterPro" id="IPR039373">
    <property type="entry name" value="Peptidase_M28B"/>
</dbReference>
<evidence type="ECO:0000313" key="20">
    <source>
        <dbReference type="EMBL" id="CEK86535.1"/>
    </source>
</evidence>
<proteinExistence type="inferred from homology"/>
<evidence type="ECO:0000256" key="13">
    <source>
        <dbReference type="ARBA" id="ARBA00059290"/>
    </source>
</evidence>
<evidence type="ECO:0000256" key="10">
    <source>
        <dbReference type="ARBA" id="ARBA00023049"/>
    </source>
</evidence>
<reference evidence="20" key="1">
    <citation type="submission" date="2014-12" db="EMBL/GenBank/DDBJ databases">
        <title>Insight into the proteome of Arion vulgaris.</title>
        <authorList>
            <person name="Aradska J."/>
            <person name="Bulat T."/>
            <person name="Smidak R."/>
            <person name="Sarate P."/>
            <person name="Gangsoo J."/>
            <person name="Sialana F."/>
            <person name="Bilban M."/>
            <person name="Lubec G."/>
        </authorList>
    </citation>
    <scope>NUCLEOTIDE SEQUENCE</scope>
    <source>
        <tissue evidence="20">Skin</tissue>
    </source>
</reference>
<comment type="similarity">
    <text evidence="3">Belongs to the peptidase M28 family. M28B subfamily.</text>
</comment>
<keyword evidence="10" id="KW-0482">Metalloprotease</keyword>
<keyword evidence="12" id="KW-0325">Glycoprotein</keyword>
<dbReference type="Pfam" id="PF02225">
    <property type="entry name" value="PA"/>
    <property type="match status" value="1"/>
</dbReference>
<keyword evidence="16" id="KW-0812">Transmembrane</keyword>
<dbReference type="FunFam" id="1.20.930.40:FF:000001">
    <property type="entry name" value="N-acetylated-alpha-linked acidic dipeptidase 2"/>
    <property type="match status" value="1"/>
</dbReference>
<keyword evidence="5" id="KW-0645">Protease</keyword>
<evidence type="ECO:0000259" key="18">
    <source>
        <dbReference type="Pfam" id="PF04253"/>
    </source>
</evidence>
<dbReference type="InterPro" id="IPR007484">
    <property type="entry name" value="Peptidase_M28"/>
</dbReference>
<dbReference type="InterPro" id="IPR036757">
    <property type="entry name" value="TFR-like_dimer_dom_sf"/>
</dbReference>
<dbReference type="Gene3D" id="1.20.930.40">
    <property type="entry name" value="Transferrin receptor-like, dimerisation domain"/>
    <property type="match status" value="1"/>
</dbReference>
<dbReference type="Pfam" id="PF04253">
    <property type="entry name" value="TFR_dimer"/>
    <property type="match status" value="1"/>
</dbReference>
<evidence type="ECO:0000256" key="3">
    <source>
        <dbReference type="ARBA" id="ARBA00005634"/>
    </source>
</evidence>
<comment type="cofactor">
    <cofactor evidence="1">
        <name>Zn(2+)</name>
        <dbReference type="ChEBI" id="CHEBI:29105"/>
    </cofactor>
</comment>
<evidence type="ECO:0000256" key="8">
    <source>
        <dbReference type="ARBA" id="ARBA00022833"/>
    </source>
</evidence>
<evidence type="ECO:0000256" key="1">
    <source>
        <dbReference type="ARBA" id="ARBA00001947"/>
    </source>
</evidence>
<dbReference type="InterPro" id="IPR046450">
    <property type="entry name" value="PA_dom_sf"/>
</dbReference>
<dbReference type="InterPro" id="IPR007365">
    <property type="entry name" value="TFR-like_dimer_dom"/>
</dbReference>
<dbReference type="Gene3D" id="3.50.30.30">
    <property type="match status" value="1"/>
</dbReference>
<accession>A0A0B7B352</accession>